<sequence>MLSTAQKSQRLTLVLQQLPRGHITSYGQLARLAGLGRQARWVGRWMGQQPASAGLPWYRVLRSGGQLPFPLSSPAGQAFAQPLQEEGVIVQGSGVNWQRFAWLKDHQEEEAWLLWARHALGIDWN</sequence>
<dbReference type="InterPro" id="IPR036217">
    <property type="entry name" value="MethylDNA_cys_MeTrfase_DNAb"/>
</dbReference>
<reference evidence="3 4" key="1">
    <citation type="submission" date="2024-09" db="EMBL/GenBank/DDBJ databases">
        <authorList>
            <person name="Sun Q."/>
            <person name="Mori K."/>
        </authorList>
    </citation>
    <scope>NUCLEOTIDE SEQUENCE [LARGE SCALE GENOMIC DNA]</scope>
    <source>
        <strain evidence="3 4">ATCC 51285</strain>
    </source>
</reference>
<comment type="caution">
    <text evidence="3">The sequence shown here is derived from an EMBL/GenBank/DDBJ whole genome shotgun (WGS) entry which is preliminary data.</text>
</comment>
<dbReference type="Gene3D" id="1.10.10.10">
    <property type="entry name" value="Winged helix-like DNA-binding domain superfamily/Winged helix DNA-binding domain"/>
    <property type="match status" value="1"/>
</dbReference>
<dbReference type="PANTHER" id="PTHR42942:SF1">
    <property type="entry name" value="ALKYLTRANSFERASE-LIKE PROTEIN 1"/>
    <property type="match status" value="1"/>
</dbReference>
<dbReference type="Pfam" id="PF01035">
    <property type="entry name" value="DNA_binding_1"/>
    <property type="match status" value="1"/>
</dbReference>
<evidence type="ECO:0000256" key="1">
    <source>
        <dbReference type="ARBA" id="ARBA00022763"/>
    </source>
</evidence>
<accession>A0ABV5ZAA1</accession>
<proteinExistence type="predicted"/>
<dbReference type="InterPro" id="IPR036388">
    <property type="entry name" value="WH-like_DNA-bd_sf"/>
</dbReference>
<dbReference type="PANTHER" id="PTHR42942">
    <property type="entry name" value="6-O-METHYLGUANINE DNA METHYLTRANSFERASE"/>
    <property type="match status" value="1"/>
</dbReference>
<protein>
    <submittedName>
        <fullName evidence="3">MGMT family protein</fullName>
    </submittedName>
</protein>
<dbReference type="EMBL" id="JBHLZN010000002">
    <property type="protein sequence ID" value="MFB9886192.1"/>
    <property type="molecule type" value="Genomic_DNA"/>
</dbReference>
<evidence type="ECO:0000313" key="3">
    <source>
        <dbReference type="EMBL" id="MFB9886192.1"/>
    </source>
</evidence>
<organism evidence="3 4">
    <name type="scientific">Balneatrix alpica</name>
    <dbReference type="NCBI Taxonomy" id="75684"/>
    <lineage>
        <taxon>Bacteria</taxon>
        <taxon>Pseudomonadati</taxon>
        <taxon>Pseudomonadota</taxon>
        <taxon>Gammaproteobacteria</taxon>
        <taxon>Oceanospirillales</taxon>
        <taxon>Balneatrichaceae</taxon>
        <taxon>Balneatrix</taxon>
    </lineage>
</organism>
<dbReference type="SUPFAM" id="SSF46767">
    <property type="entry name" value="Methylated DNA-protein cysteine methyltransferase, C-terminal domain"/>
    <property type="match status" value="1"/>
</dbReference>
<gene>
    <name evidence="3" type="ORF">ACFFLH_07225</name>
</gene>
<dbReference type="InterPro" id="IPR052520">
    <property type="entry name" value="ATL_DNA_repair"/>
</dbReference>
<dbReference type="CDD" id="cd06445">
    <property type="entry name" value="ATase"/>
    <property type="match status" value="1"/>
</dbReference>
<dbReference type="RefSeq" id="WP_081414294.1">
    <property type="nucleotide sequence ID" value="NZ_JBHLZN010000002.1"/>
</dbReference>
<evidence type="ECO:0000313" key="4">
    <source>
        <dbReference type="Proteomes" id="UP001589628"/>
    </source>
</evidence>
<dbReference type="InterPro" id="IPR014048">
    <property type="entry name" value="MethylDNA_cys_MeTrfase_DNA-bd"/>
</dbReference>
<name>A0ABV5ZAA1_9GAMM</name>
<dbReference type="Proteomes" id="UP001589628">
    <property type="component" value="Unassembled WGS sequence"/>
</dbReference>
<keyword evidence="4" id="KW-1185">Reference proteome</keyword>
<feature type="domain" description="Methylated-DNA-[protein]-cysteine S-methyltransferase DNA binding" evidence="2">
    <location>
        <begin position="9"/>
        <end position="70"/>
    </location>
</feature>
<keyword evidence="1" id="KW-0227">DNA damage</keyword>
<evidence type="ECO:0000259" key="2">
    <source>
        <dbReference type="Pfam" id="PF01035"/>
    </source>
</evidence>